<accession>A0ABU9PUR6</accession>
<name>A0ABU9PUR6_9BURK</name>
<organism evidence="1 2">
    <name type="scientific">Collimonas rhizosphaerae</name>
    <dbReference type="NCBI Taxonomy" id="3126357"/>
    <lineage>
        <taxon>Bacteria</taxon>
        <taxon>Pseudomonadati</taxon>
        <taxon>Pseudomonadota</taxon>
        <taxon>Betaproteobacteria</taxon>
        <taxon>Burkholderiales</taxon>
        <taxon>Oxalobacteraceae</taxon>
        <taxon>Collimonas</taxon>
    </lineage>
</organism>
<sequence length="80" mass="9016">MFSFYDFVYSVACPLILMSYVDDLAAFLQALTEAAYVKKQAESGKKIRIFSPKPAGLFHRSQESEIQPRLTAFTQTGCRS</sequence>
<comment type="caution">
    <text evidence="1">The sequence shown here is derived from an EMBL/GenBank/DDBJ whole genome shotgun (WGS) entry which is preliminary data.</text>
</comment>
<dbReference type="Proteomes" id="UP001495910">
    <property type="component" value="Unassembled WGS sequence"/>
</dbReference>
<keyword evidence="2" id="KW-1185">Reference proteome</keyword>
<dbReference type="RefSeq" id="WP_342829297.1">
    <property type="nucleotide sequence ID" value="NZ_JBANDC010000006.1"/>
</dbReference>
<dbReference type="EMBL" id="JBANDC010000006">
    <property type="protein sequence ID" value="MEM4987763.1"/>
    <property type="molecule type" value="Genomic_DNA"/>
</dbReference>
<evidence type="ECO:0000313" key="2">
    <source>
        <dbReference type="Proteomes" id="UP001495910"/>
    </source>
</evidence>
<proteinExistence type="predicted"/>
<reference evidence="1 2" key="1">
    <citation type="submission" date="2024-02" db="EMBL/GenBank/DDBJ databases">
        <title>Draft genome sequence of Collimonas sp. strain H4R21, an effective mineral-weathering bacterial strain isolated from the beech rhizosphere.</title>
        <authorList>
            <person name="Morin E."/>
            <person name="Uroz S."/>
            <person name="Leveau J.H.J."/>
            <person name="Kumar R."/>
            <person name="Rey M.W."/>
            <person name="Pham J."/>
        </authorList>
    </citation>
    <scope>NUCLEOTIDE SEQUENCE [LARGE SCALE GENOMIC DNA]</scope>
    <source>
        <strain evidence="1 2">H4R21</strain>
    </source>
</reference>
<evidence type="ECO:0000313" key="1">
    <source>
        <dbReference type="EMBL" id="MEM4987763.1"/>
    </source>
</evidence>
<protein>
    <submittedName>
        <fullName evidence="1">Uncharacterized protein</fullName>
    </submittedName>
</protein>
<gene>
    <name evidence="1" type="ORF">V8G57_10235</name>
</gene>